<evidence type="ECO:0000256" key="6">
    <source>
        <dbReference type="RuleBase" id="RU003684"/>
    </source>
</evidence>
<sequence length="353" mass="38640">MHRLSNQLLRWSRPSLLAQGISRPISKNIREQSSHDRKEFFKPISGLDMPRAGGIATMMRLPHMESSKGLDACFVGIPFDSGCSNRTGTRLGPRQIRTESCLLREYNTQGAAPFASLRVADIGDVSLSMYNIKKACESIRKKYKEILENDCVPLTLGGDHTISYPILQAIKEKHGPVGLIHVDAHADSSDEMLGEKIAHGTPFRRAFDEGLIIPEKTIQIGLRGSQYSVKDGGQSWQVEQGFRVVPAEECWYKSMSPLMAEVRDMMGQVPVYLSFDIDALDPAFAPGTGTPEIGGLTSIQGLEIIRGCKGIKLVGADLVEVSPPYDTNGTTALTGANLLFEMLCVLPGVKYSD</sequence>
<name>A0A146AXJ2_STIJA</name>
<dbReference type="AlphaFoldDB" id="A0A146AXJ2"/>
<proteinExistence type="evidence at transcript level"/>
<feature type="binding site" evidence="5">
    <location>
        <position position="278"/>
    </location>
    <ligand>
        <name>Mn(2+)</name>
        <dbReference type="ChEBI" id="CHEBI:29035"/>
        <label>1</label>
    </ligand>
</feature>
<dbReference type="GO" id="GO:0033389">
    <property type="term" value="P:putrescine biosynthetic process from arginine, via agmatine"/>
    <property type="evidence" value="ECO:0007669"/>
    <property type="project" value="TreeGrafter"/>
</dbReference>
<feature type="binding site" evidence="5">
    <location>
        <position position="187"/>
    </location>
    <ligand>
        <name>Mn(2+)</name>
        <dbReference type="ChEBI" id="CHEBI:29035"/>
        <label>1</label>
    </ligand>
</feature>
<dbReference type="InterPro" id="IPR023696">
    <property type="entry name" value="Ureohydrolase_dom_sf"/>
</dbReference>
<reference evidence="7" key="1">
    <citation type="submission" date="2015-07" db="EMBL/GenBank/DDBJ databases">
        <authorList>
            <person name="Noorani M."/>
        </authorList>
    </citation>
    <scope>NUCLEOTIDE SEQUENCE</scope>
</reference>
<comment type="cofactor">
    <cofactor evidence="5">
        <name>Mn(2+)</name>
        <dbReference type="ChEBI" id="CHEBI:29035"/>
    </cofactor>
    <text evidence="5">Binds 2 manganese ions per subunit.</text>
</comment>
<evidence type="ECO:0000256" key="4">
    <source>
        <dbReference type="ARBA" id="ARBA00023211"/>
    </source>
</evidence>
<feature type="binding site" evidence="5">
    <location>
        <position position="185"/>
    </location>
    <ligand>
        <name>Mn(2+)</name>
        <dbReference type="ChEBI" id="CHEBI:29035"/>
        <label>1</label>
    </ligand>
</feature>
<evidence type="ECO:0000256" key="3">
    <source>
        <dbReference type="ARBA" id="ARBA00022801"/>
    </source>
</evidence>
<evidence type="ECO:0000256" key="1">
    <source>
        <dbReference type="ARBA" id="ARBA00009227"/>
    </source>
</evidence>
<keyword evidence="3 6" id="KW-0378">Hydrolase</keyword>
<feature type="binding site" evidence="5">
    <location>
        <position position="160"/>
    </location>
    <ligand>
        <name>Mn(2+)</name>
        <dbReference type="ChEBI" id="CHEBI:29035"/>
        <label>1</label>
    </ligand>
</feature>
<evidence type="ECO:0000256" key="2">
    <source>
        <dbReference type="ARBA" id="ARBA00022723"/>
    </source>
</evidence>
<dbReference type="InterPro" id="IPR005925">
    <property type="entry name" value="Agmatinase-rel"/>
</dbReference>
<dbReference type="FunFam" id="3.40.800.10:FF:000002">
    <property type="entry name" value="Agmatinase"/>
    <property type="match status" value="1"/>
</dbReference>
<accession>A0A146AXJ2</accession>
<organism evidence="7">
    <name type="scientific">Stichopus japonicus</name>
    <name type="common">Sea cucumber</name>
    <dbReference type="NCBI Taxonomy" id="307972"/>
    <lineage>
        <taxon>Eukaryota</taxon>
        <taxon>Metazoa</taxon>
        <taxon>Echinodermata</taxon>
        <taxon>Eleutherozoa</taxon>
        <taxon>Echinozoa</taxon>
        <taxon>Holothuroidea</taxon>
        <taxon>Aspidochirotacea</taxon>
        <taxon>Aspidochirotida</taxon>
        <taxon>Stichopodidae</taxon>
        <taxon>Apostichopus</taxon>
    </lineage>
</organism>
<reference evidence="7" key="2">
    <citation type="journal article" date="2016" name="Sci. Rep.">
        <title>The first description of complete invertebrate arginine metabolism pathways implies dose-dependent pathogen regulation in Apostichopus japonicus.</title>
        <authorList>
            <person name="Yina S."/>
            <person name="Chenghua L."/>
            <person name="Weiwei Z."/>
            <person name="Zhenhui W."/>
            <person name="Zhimeng L."/>
        </authorList>
    </citation>
    <scope>NUCLEOTIDE SEQUENCE</scope>
</reference>
<dbReference type="InterPro" id="IPR020855">
    <property type="entry name" value="Ureohydrolase_Mn_BS"/>
</dbReference>
<dbReference type="BRENDA" id="3.5.3.11">
    <property type="organism ID" value="5906"/>
</dbReference>
<keyword evidence="4 5" id="KW-0464">Manganese</keyword>
<evidence type="ECO:0000313" key="7">
    <source>
        <dbReference type="EMBL" id="AMW91775.1"/>
    </source>
</evidence>
<dbReference type="EMBL" id="KT366017">
    <property type="protein sequence ID" value="AMW91775.1"/>
    <property type="molecule type" value="mRNA"/>
</dbReference>
<dbReference type="PROSITE" id="PS51409">
    <property type="entry name" value="ARGINASE_2"/>
    <property type="match status" value="1"/>
</dbReference>
<dbReference type="GO" id="GO:0047971">
    <property type="term" value="F:guanidinobutyrase activity"/>
    <property type="evidence" value="ECO:0007669"/>
    <property type="project" value="UniProtKB-ARBA"/>
</dbReference>
<dbReference type="PANTHER" id="PTHR11358:SF26">
    <property type="entry name" value="GUANIDINO ACID HYDROLASE, MITOCHONDRIAL"/>
    <property type="match status" value="1"/>
</dbReference>
<protein>
    <submittedName>
        <fullName evidence="7">Agmatinase</fullName>
    </submittedName>
</protein>
<dbReference type="PIRSF" id="PIRSF036979">
    <property type="entry name" value="Arginase"/>
    <property type="match status" value="1"/>
</dbReference>
<dbReference type="GO" id="GO:0046872">
    <property type="term" value="F:metal ion binding"/>
    <property type="evidence" value="ECO:0007669"/>
    <property type="project" value="UniProtKB-KW"/>
</dbReference>
<feature type="binding site" evidence="5">
    <location>
        <position position="183"/>
    </location>
    <ligand>
        <name>Mn(2+)</name>
        <dbReference type="ChEBI" id="CHEBI:29035"/>
        <label>1</label>
    </ligand>
</feature>
<comment type="similarity">
    <text evidence="1">Belongs to the arginase family. Agmatinase subfamily.</text>
</comment>
<dbReference type="Pfam" id="PF00491">
    <property type="entry name" value="Arginase"/>
    <property type="match status" value="1"/>
</dbReference>
<evidence type="ECO:0000256" key="5">
    <source>
        <dbReference type="PIRSR" id="PIRSR036979-1"/>
    </source>
</evidence>
<dbReference type="PROSITE" id="PS01053">
    <property type="entry name" value="ARGINASE_1"/>
    <property type="match status" value="1"/>
</dbReference>
<feature type="binding site" evidence="5">
    <location>
        <position position="276"/>
    </location>
    <ligand>
        <name>Mn(2+)</name>
        <dbReference type="ChEBI" id="CHEBI:29035"/>
        <label>1</label>
    </ligand>
</feature>
<dbReference type="NCBIfam" id="TIGR01230">
    <property type="entry name" value="agmatinase"/>
    <property type="match status" value="1"/>
</dbReference>
<dbReference type="SUPFAM" id="SSF52768">
    <property type="entry name" value="Arginase/deacetylase"/>
    <property type="match status" value="1"/>
</dbReference>
<dbReference type="GO" id="GO:0008783">
    <property type="term" value="F:agmatinase activity"/>
    <property type="evidence" value="ECO:0007669"/>
    <property type="project" value="TreeGrafter"/>
</dbReference>
<dbReference type="CDD" id="cd11592">
    <property type="entry name" value="Agmatinase_PAH"/>
    <property type="match status" value="1"/>
</dbReference>
<dbReference type="PRINTS" id="PR00116">
    <property type="entry name" value="ARGINASE"/>
</dbReference>
<keyword evidence="2 5" id="KW-0479">Metal-binding</keyword>
<dbReference type="InterPro" id="IPR006035">
    <property type="entry name" value="Ureohydrolase"/>
</dbReference>
<dbReference type="PANTHER" id="PTHR11358">
    <property type="entry name" value="ARGINASE/AGMATINASE"/>
    <property type="match status" value="1"/>
</dbReference>
<dbReference type="Gene3D" id="3.40.800.10">
    <property type="entry name" value="Ureohydrolase domain"/>
    <property type="match status" value="1"/>
</dbReference>